<keyword evidence="6 9" id="KW-1133">Transmembrane helix</keyword>
<reference evidence="11" key="1">
    <citation type="submission" date="2020-07" db="EMBL/GenBank/DDBJ databases">
        <title>Huge and variable diversity of episymbiotic CPR bacteria and DPANN archaea in groundwater ecosystems.</title>
        <authorList>
            <person name="He C.Y."/>
            <person name="Keren R."/>
            <person name="Whittaker M."/>
            <person name="Farag I.F."/>
            <person name="Doudna J."/>
            <person name="Cate J.H.D."/>
            <person name="Banfield J.F."/>
        </authorList>
    </citation>
    <scope>NUCLEOTIDE SEQUENCE</scope>
    <source>
        <strain evidence="11">NC_groundwater_1520_Pr4_B-0.1um_53_5</strain>
    </source>
</reference>
<sequence>MKYHFDRGQAGRVRRREGRKKRVRLFAVLLILTTFGFGLSAGWTWVLKKGALKITAIEVYGQRLVPIQGITGAAAAYLGRPFWRVDEKEITKRLTQKYPAFKKVSVTAWPWGTLRLKVEERQAVAVLESDTLMAMDEEGVVFPDSFSGHLPRLRILGTTQPGRRRAINLITAAANLGREALVDPSDEENIKLRLSDRTLVHFGNGNFKDKYSRLEEVIKIQNNNGLKAAEIDLRFKDQAVISGQVAQNQAGQP</sequence>
<dbReference type="PANTHER" id="PTHR35851">
    <property type="entry name" value="CELL DIVISION PROTEIN FTSQ"/>
    <property type="match status" value="1"/>
</dbReference>
<dbReference type="Pfam" id="PF03799">
    <property type="entry name" value="FtsQ_DivIB_C"/>
    <property type="match status" value="1"/>
</dbReference>
<gene>
    <name evidence="11" type="ORF">HY768_05065</name>
</gene>
<dbReference type="EMBL" id="JACQXR010000061">
    <property type="protein sequence ID" value="MBI4726579.1"/>
    <property type="molecule type" value="Genomic_DNA"/>
</dbReference>
<evidence type="ECO:0000256" key="3">
    <source>
        <dbReference type="ARBA" id="ARBA00022519"/>
    </source>
</evidence>
<protein>
    <submittedName>
        <fullName evidence="11">FtsQ-type POTRA domain-containing protein</fullName>
    </submittedName>
</protein>
<evidence type="ECO:0000256" key="7">
    <source>
        <dbReference type="ARBA" id="ARBA00023136"/>
    </source>
</evidence>
<feature type="transmembrane region" description="Helical" evidence="9">
    <location>
        <begin position="25"/>
        <end position="46"/>
    </location>
</feature>
<dbReference type="Proteomes" id="UP000736328">
    <property type="component" value="Unassembled WGS sequence"/>
</dbReference>
<dbReference type="InterPro" id="IPR026579">
    <property type="entry name" value="FtsQ"/>
</dbReference>
<dbReference type="Pfam" id="PF08478">
    <property type="entry name" value="POTRA_1"/>
    <property type="match status" value="1"/>
</dbReference>
<feature type="domain" description="POTRA" evidence="10">
    <location>
        <begin position="52"/>
        <end position="121"/>
    </location>
</feature>
<keyword evidence="5 9" id="KW-0812">Transmembrane</keyword>
<evidence type="ECO:0000259" key="10">
    <source>
        <dbReference type="PROSITE" id="PS51779"/>
    </source>
</evidence>
<comment type="subcellular location">
    <subcellularLocation>
        <location evidence="1">Membrane</location>
    </subcellularLocation>
</comment>
<dbReference type="GO" id="GO:0016020">
    <property type="term" value="C:membrane"/>
    <property type="evidence" value="ECO:0007669"/>
    <property type="project" value="UniProtKB-SubCell"/>
</dbReference>
<dbReference type="PANTHER" id="PTHR35851:SF1">
    <property type="entry name" value="CELL DIVISION PROTEIN FTSQ"/>
    <property type="match status" value="1"/>
</dbReference>
<organism evidence="11 12">
    <name type="scientific">candidate division TA06 bacterium</name>
    <dbReference type="NCBI Taxonomy" id="2250710"/>
    <lineage>
        <taxon>Bacteria</taxon>
        <taxon>Bacteria division TA06</taxon>
    </lineage>
</organism>
<accession>A0A933IC22</accession>
<keyword evidence="2" id="KW-1003">Cell membrane</keyword>
<evidence type="ECO:0000256" key="8">
    <source>
        <dbReference type="ARBA" id="ARBA00023306"/>
    </source>
</evidence>
<dbReference type="GO" id="GO:0090529">
    <property type="term" value="P:cell septum assembly"/>
    <property type="evidence" value="ECO:0007669"/>
    <property type="project" value="InterPro"/>
</dbReference>
<dbReference type="AlphaFoldDB" id="A0A933IC22"/>
<keyword evidence="3" id="KW-0997">Cell inner membrane</keyword>
<comment type="caution">
    <text evidence="11">The sequence shown here is derived from an EMBL/GenBank/DDBJ whole genome shotgun (WGS) entry which is preliminary data.</text>
</comment>
<dbReference type="InterPro" id="IPR005548">
    <property type="entry name" value="Cell_div_FtsQ/DivIB_C"/>
</dbReference>
<proteinExistence type="predicted"/>
<evidence type="ECO:0000313" key="12">
    <source>
        <dbReference type="Proteomes" id="UP000736328"/>
    </source>
</evidence>
<dbReference type="InterPro" id="IPR013685">
    <property type="entry name" value="POTRA_FtsQ_type"/>
</dbReference>
<name>A0A933IC22_UNCT6</name>
<keyword evidence="8" id="KW-0131">Cell cycle</keyword>
<evidence type="ECO:0000256" key="4">
    <source>
        <dbReference type="ARBA" id="ARBA00022618"/>
    </source>
</evidence>
<evidence type="ECO:0000256" key="9">
    <source>
        <dbReference type="SAM" id="Phobius"/>
    </source>
</evidence>
<dbReference type="InterPro" id="IPR034746">
    <property type="entry name" value="POTRA"/>
</dbReference>
<keyword evidence="7 9" id="KW-0472">Membrane</keyword>
<evidence type="ECO:0000313" key="11">
    <source>
        <dbReference type="EMBL" id="MBI4726579.1"/>
    </source>
</evidence>
<evidence type="ECO:0000256" key="6">
    <source>
        <dbReference type="ARBA" id="ARBA00022989"/>
    </source>
</evidence>
<dbReference type="PROSITE" id="PS51779">
    <property type="entry name" value="POTRA"/>
    <property type="match status" value="1"/>
</dbReference>
<keyword evidence="4" id="KW-0132">Cell division</keyword>
<evidence type="ECO:0000256" key="2">
    <source>
        <dbReference type="ARBA" id="ARBA00022475"/>
    </source>
</evidence>
<evidence type="ECO:0000256" key="5">
    <source>
        <dbReference type="ARBA" id="ARBA00022692"/>
    </source>
</evidence>
<evidence type="ECO:0000256" key="1">
    <source>
        <dbReference type="ARBA" id="ARBA00004370"/>
    </source>
</evidence>